<dbReference type="PANTHER" id="PTHR11884:SF1">
    <property type="entry name" value="GOLGI APPARATUS PROTEIN 1"/>
    <property type="match status" value="1"/>
</dbReference>
<keyword evidence="5" id="KW-1133">Transmembrane helix</keyword>
<comment type="caution">
    <text evidence="9">The sequence shown here is derived from an EMBL/GenBank/DDBJ whole genome shotgun (WGS) entry which is preliminary data.</text>
</comment>
<evidence type="ECO:0000256" key="3">
    <source>
        <dbReference type="ARBA" id="ARBA00022729"/>
    </source>
</evidence>
<evidence type="ECO:0008006" key="11">
    <source>
        <dbReference type="Google" id="ProtNLM"/>
    </source>
</evidence>
<dbReference type="InterPro" id="IPR017873">
    <property type="entry name" value="Cys-rich_GLG1_repeat_euk"/>
</dbReference>
<dbReference type="Proteomes" id="UP001485043">
    <property type="component" value="Unassembled WGS sequence"/>
</dbReference>
<evidence type="ECO:0000256" key="4">
    <source>
        <dbReference type="ARBA" id="ARBA00022737"/>
    </source>
</evidence>
<sequence length="459" mass="51375">MELGPQQWKRSQLCRLFCVLLLAERALSQDAAFQGQLQKNEEALAQGQQAPVDPLESKIIKEAPPAVLTSGVGDVSIFGDCRQEVQSFCVSIPPGQSRVSRCLSEQEAQEEKGNIAGKKLSENCKRELQNFKMEQAENVNANVPLAKACKEDATKFCKDADLKDPGFVLACLRDNIEALADTCKNEVFATQLQGAKDYLADADLKNACEADALQLCADVKEGEGRVQACLRGKRGRLSADCKAELFRQEVENADDIRLSTHLFNVCTNDRLTFCKDTPPGKARVKDCLEEHREDPTFNAECKAELEKMMEHRATDFRLDSNLRELCSDDIDTLCGLDRDSMDETEGWDARVTYCLQDFRSEIAAPKCKDQVHKVIARAAQDIRMDEPLADACFEDRQKLCEDEPPGSARVIRCLQSKREDLSEDCRGMLFDEEVKFGEDIDFKYPMKAACSAEMDKFCA</sequence>
<keyword evidence="10" id="KW-1185">Reference proteome</keyword>
<feature type="non-terminal residue" evidence="9">
    <location>
        <position position="459"/>
    </location>
</feature>
<reference evidence="9 10" key="1">
    <citation type="journal article" date="2024" name="Nat. Commun.">
        <title>Phylogenomics reveals the evolutionary origins of lichenization in chlorophyte algae.</title>
        <authorList>
            <person name="Puginier C."/>
            <person name="Libourel C."/>
            <person name="Otte J."/>
            <person name="Skaloud P."/>
            <person name="Haon M."/>
            <person name="Grisel S."/>
            <person name="Petersen M."/>
            <person name="Berrin J.G."/>
            <person name="Delaux P.M."/>
            <person name="Dal Grande F."/>
            <person name="Keller J."/>
        </authorList>
    </citation>
    <scope>NUCLEOTIDE SEQUENCE [LARGE SCALE GENOMIC DNA]</scope>
    <source>
        <strain evidence="9 10">SAG 2523</strain>
    </source>
</reference>
<keyword evidence="3 8" id="KW-0732">Signal</keyword>
<evidence type="ECO:0000256" key="7">
    <source>
        <dbReference type="ARBA" id="ARBA00023180"/>
    </source>
</evidence>
<evidence type="ECO:0000313" key="9">
    <source>
        <dbReference type="EMBL" id="KAK9857617.1"/>
    </source>
</evidence>
<dbReference type="AlphaFoldDB" id="A0AAW1STJ7"/>
<dbReference type="PANTHER" id="PTHR11884">
    <property type="entry name" value="SELECTIN LIGAND RELATED"/>
    <property type="match status" value="1"/>
</dbReference>
<evidence type="ECO:0000256" key="5">
    <source>
        <dbReference type="ARBA" id="ARBA00022989"/>
    </source>
</evidence>
<accession>A0AAW1STJ7</accession>
<evidence type="ECO:0000256" key="6">
    <source>
        <dbReference type="ARBA" id="ARBA00023136"/>
    </source>
</evidence>
<protein>
    <recommendedName>
        <fullName evidence="11">Golgi apparatus protein 1</fullName>
    </recommendedName>
</protein>
<feature type="chain" id="PRO_5043755038" description="Golgi apparatus protein 1" evidence="8">
    <location>
        <begin position="29"/>
        <end position="459"/>
    </location>
</feature>
<organism evidence="9 10">
    <name type="scientific">Apatococcus fuscideae</name>
    <dbReference type="NCBI Taxonomy" id="2026836"/>
    <lineage>
        <taxon>Eukaryota</taxon>
        <taxon>Viridiplantae</taxon>
        <taxon>Chlorophyta</taxon>
        <taxon>core chlorophytes</taxon>
        <taxon>Trebouxiophyceae</taxon>
        <taxon>Chlorellales</taxon>
        <taxon>Chlorellaceae</taxon>
        <taxon>Apatococcus</taxon>
    </lineage>
</organism>
<dbReference type="Pfam" id="PF00839">
    <property type="entry name" value="Cys_rich_FGFR"/>
    <property type="match status" value="5"/>
</dbReference>
<keyword evidence="4" id="KW-0677">Repeat</keyword>
<dbReference type="EMBL" id="JALJOV010000958">
    <property type="protein sequence ID" value="KAK9857617.1"/>
    <property type="molecule type" value="Genomic_DNA"/>
</dbReference>
<dbReference type="InterPro" id="IPR001893">
    <property type="entry name" value="Cys-rich_GLG1_repeat"/>
</dbReference>
<feature type="signal peptide" evidence="8">
    <location>
        <begin position="1"/>
        <end position="28"/>
    </location>
</feature>
<dbReference type="PROSITE" id="PS51289">
    <property type="entry name" value="GLG1_C_RICH"/>
    <property type="match status" value="3"/>
</dbReference>
<dbReference type="GO" id="GO:0000139">
    <property type="term" value="C:Golgi membrane"/>
    <property type="evidence" value="ECO:0007669"/>
    <property type="project" value="InterPro"/>
</dbReference>
<comment type="subcellular location">
    <subcellularLocation>
        <location evidence="1">Membrane</location>
        <topology evidence="1">Single-pass type I membrane protein</topology>
    </subcellularLocation>
</comment>
<evidence type="ECO:0000313" key="10">
    <source>
        <dbReference type="Proteomes" id="UP001485043"/>
    </source>
</evidence>
<keyword evidence="6" id="KW-0472">Membrane</keyword>
<evidence type="ECO:0000256" key="8">
    <source>
        <dbReference type="SAM" id="SignalP"/>
    </source>
</evidence>
<dbReference type="InterPro" id="IPR039728">
    <property type="entry name" value="GLG1"/>
</dbReference>
<evidence type="ECO:0000256" key="2">
    <source>
        <dbReference type="ARBA" id="ARBA00022692"/>
    </source>
</evidence>
<proteinExistence type="predicted"/>
<gene>
    <name evidence="9" type="ORF">WJX84_000703</name>
</gene>
<keyword evidence="2" id="KW-0812">Transmembrane</keyword>
<keyword evidence="7" id="KW-0325">Glycoprotein</keyword>
<name>A0AAW1STJ7_9CHLO</name>
<evidence type="ECO:0000256" key="1">
    <source>
        <dbReference type="ARBA" id="ARBA00004479"/>
    </source>
</evidence>